<dbReference type="AlphaFoldDB" id="A0A8S3WT73"/>
<evidence type="ECO:0000313" key="3">
    <source>
        <dbReference type="Proteomes" id="UP000691718"/>
    </source>
</evidence>
<dbReference type="Proteomes" id="UP000691718">
    <property type="component" value="Unassembled WGS sequence"/>
</dbReference>
<accession>A0A8S3WT73</accession>
<evidence type="ECO:0000313" key="2">
    <source>
        <dbReference type="EMBL" id="CAG4980577.1"/>
    </source>
</evidence>
<organism evidence="2 3">
    <name type="scientific">Parnassius apollo</name>
    <name type="common">Apollo butterfly</name>
    <name type="synonym">Papilio apollo</name>
    <dbReference type="NCBI Taxonomy" id="110799"/>
    <lineage>
        <taxon>Eukaryota</taxon>
        <taxon>Metazoa</taxon>
        <taxon>Ecdysozoa</taxon>
        <taxon>Arthropoda</taxon>
        <taxon>Hexapoda</taxon>
        <taxon>Insecta</taxon>
        <taxon>Pterygota</taxon>
        <taxon>Neoptera</taxon>
        <taxon>Endopterygota</taxon>
        <taxon>Lepidoptera</taxon>
        <taxon>Glossata</taxon>
        <taxon>Ditrysia</taxon>
        <taxon>Papilionoidea</taxon>
        <taxon>Papilionidae</taxon>
        <taxon>Parnassiinae</taxon>
        <taxon>Parnassini</taxon>
        <taxon>Parnassius</taxon>
        <taxon>Parnassius</taxon>
    </lineage>
</organism>
<gene>
    <name evidence="2" type="ORF">PAPOLLO_LOCUS10076</name>
</gene>
<proteinExistence type="predicted"/>
<dbReference type="EMBL" id="CAJQZP010000714">
    <property type="protein sequence ID" value="CAG4980577.1"/>
    <property type="molecule type" value="Genomic_DNA"/>
</dbReference>
<feature type="region of interest" description="Disordered" evidence="1">
    <location>
        <begin position="1"/>
        <end position="79"/>
    </location>
</feature>
<reference evidence="2" key="1">
    <citation type="submission" date="2021-04" db="EMBL/GenBank/DDBJ databases">
        <authorList>
            <person name="Tunstrom K."/>
        </authorList>
    </citation>
    <scope>NUCLEOTIDE SEQUENCE</scope>
</reference>
<dbReference type="OrthoDB" id="7416335at2759"/>
<keyword evidence="3" id="KW-1185">Reference proteome</keyword>
<feature type="compositionally biased region" description="Low complexity" evidence="1">
    <location>
        <begin position="1"/>
        <end position="15"/>
    </location>
</feature>
<sequence>MDTTNSLSATSATSADRNRELPSDIEEEPSAERDIDIKPITTLLPATKNNLKKTSTTKEDRRKSQQTINKEAAKIDRLQQEEEARIEKELAELYKDSADYKADSVEISKEPSVATNGTTQALPEVTTEETMKPIARARDEYVIFNLNSVIQ</sequence>
<protein>
    <submittedName>
        <fullName evidence="2">(apollo) hypothetical protein</fullName>
    </submittedName>
</protein>
<name>A0A8S3WT73_PARAO</name>
<evidence type="ECO:0000256" key="1">
    <source>
        <dbReference type="SAM" id="MobiDB-lite"/>
    </source>
</evidence>
<comment type="caution">
    <text evidence="2">The sequence shown here is derived from an EMBL/GenBank/DDBJ whole genome shotgun (WGS) entry which is preliminary data.</text>
</comment>